<dbReference type="PANTHER" id="PTHR21666:SF270">
    <property type="entry name" value="MUREIN HYDROLASE ACTIVATOR ENVC"/>
    <property type="match status" value="1"/>
</dbReference>
<feature type="coiled-coil region" evidence="2">
    <location>
        <begin position="153"/>
        <end position="194"/>
    </location>
</feature>
<evidence type="ECO:0000313" key="6">
    <source>
        <dbReference type="EMBL" id="HIU22904.1"/>
    </source>
</evidence>
<dbReference type="AlphaFoldDB" id="A0A9D1HV14"/>
<dbReference type="CDD" id="cd12797">
    <property type="entry name" value="M23_peptidase"/>
    <property type="match status" value="1"/>
</dbReference>
<feature type="domain" description="Peptidoglycan hydrolase PcsB coiled-coil" evidence="5">
    <location>
        <begin position="85"/>
        <end position="148"/>
    </location>
</feature>
<keyword evidence="2" id="KW-0175">Coiled coil</keyword>
<evidence type="ECO:0000259" key="4">
    <source>
        <dbReference type="Pfam" id="PF01551"/>
    </source>
</evidence>
<gene>
    <name evidence="6" type="ORF">IAD49_04925</name>
</gene>
<sequence>MRRMLCTLLCFVVVVPMLVVPEQAQAKTLAQLREELRTAEANYAQKEQEERLTQEQIDQTNQSVEDIKNDMIQIDKDIETLGNEIIKLNQEITAKEKEIKNIVNFVQVSNGESAYLEYAFGAQDFTDFIYRMSIAEQLADYNEKLIADFTTTIENSKKKQVELKNKTNELEQKQKQLENELSGLKDKMASLSDIKISVKDEIRMLRESVEGYEKSGCGENEDLDACMTRIQNSGGGSLPPINGFYRPIVKGHATSEYGWRCLDITGCELHSGLDMSVAGGGVPVYAAAPGVVAGLIHRSNCGGNQVIIIHTINGQKYTTLYAHLRSMNVSVGQVVTASTQIGIMGGNPQTEWWDKCSTGNHVHFTVATGHYLKDYYSWNTFMNHTINPRTVTNVPARGVEFTNRTTRY</sequence>
<dbReference type="Pfam" id="PF01551">
    <property type="entry name" value="Peptidase_M23"/>
    <property type="match status" value="1"/>
</dbReference>
<organism evidence="6 7">
    <name type="scientific">Candidatus Fimihabitans intestinipullorum</name>
    <dbReference type="NCBI Taxonomy" id="2840820"/>
    <lineage>
        <taxon>Bacteria</taxon>
        <taxon>Bacillati</taxon>
        <taxon>Mycoplasmatota</taxon>
        <taxon>Mycoplasmatota incertae sedis</taxon>
        <taxon>Candidatus Fimihabitans</taxon>
    </lineage>
</organism>
<dbReference type="EMBL" id="DVML01000026">
    <property type="protein sequence ID" value="HIU22904.1"/>
    <property type="molecule type" value="Genomic_DNA"/>
</dbReference>
<feature type="signal peptide" evidence="3">
    <location>
        <begin position="1"/>
        <end position="26"/>
    </location>
</feature>
<name>A0A9D1HV14_9BACT</name>
<dbReference type="GO" id="GO:0004222">
    <property type="term" value="F:metalloendopeptidase activity"/>
    <property type="evidence" value="ECO:0007669"/>
    <property type="project" value="TreeGrafter"/>
</dbReference>
<reference evidence="6" key="2">
    <citation type="journal article" date="2021" name="PeerJ">
        <title>Extensive microbial diversity within the chicken gut microbiome revealed by metagenomics and culture.</title>
        <authorList>
            <person name="Gilroy R."/>
            <person name="Ravi A."/>
            <person name="Getino M."/>
            <person name="Pursley I."/>
            <person name="Horton D.L."/>
            <person name="Alikhan N.F."/>
            <person name="Baker D."/>
            <person name="Gharbi K."/>
            <person name="Hall N."/>
            <person name="Watson M."/>
            <person name="Adriaenssens E.M."/>
            <person name="Foster-Nyarko E."/>
            <person name="Jarju S."/>
            <person name="Secka A."/>
            <person name="Antonio M."/>
            <person name="Oren A."/>
            <person name="Chaudhuri R.R."/>
            <person name="La Ragione R."/>
            <person name="Hildebrand F."/>
            <person name="Pallen M.J."/>
        </authorList>
    </citation>
    <scope>NUCLEOTIDE SEQUENCE</scope>
    <source>
        <strain evidence="6">CHK197-8231</strain>
    </source>
</reference>
<comment type="caution">
    <text evidence="6">The sequence shown here is derived from an EMBL/GenBank/DDBJ whole genome shotgun (WGS) entry which is preliminary data.</text>
</comment>
<feature type="domain" description="M23ase beta-sheet core" evidence="4">
    <location>
        <begin position="269"/>
        <end position="368"/>
    </location>
</feature>
<keyword evidence="1 3" id="KW-0732">Signal</keyword>
<reference evidence="6" key="1">
    <citation type="submission" date="2020-10" db="EMBL/GenBank/DDBJ databases">
        <authorList>
            <person name="Gilroy R."/>
        </authorList>
    </citation>
    <scope>NUCLEOTIDE SEQUENCE</scope>
    <source>
        <strain evidence="6">CHK197-8231</strain>
    </source>
</reference>
<evidence type="ECO:0000256" key="1">
    <source>
        <dbReference type="ARBA" id="ARBA00022729"/>
    </source>
</evidence>
<proteinExistence type="predicted"/>
<dbReference type="Gene3D" id="2.70.70.10">
    <property type="entry name" value="Glucose Permease (Domain IIA)"/>
    <property type="match status" value="1"/>
</dbReference>
<dbReference type="Proteomes" id="UP000824087">
    <property type="component" value="Unassembled WGS sequence"/>
</dbReference>
<dbReference type="Gene3D" id="6.10.250.3150">
    <property type="match status" value="1"/>
</dbReference>
<dbReference type="InterPro" id="IPR050570">
    <property type="entry name" value="Cell_wall_metabolism_enzyme"/>
</dbReference>
<evidence type="ECO:0000259" key="5">
    <source>
        <dbReference type="Pfam" id="PF24568"/>
    </source>
</evidence>
<dbReference type="SUPFAM" id="SSF51261">
    <property type="entry name" value="Duplicated hybrid motif"/>
    <property type="match status" value="1"/>
</dbReference>
<feature type="coiled-coil region" evidence="2">
    <location>
        <begin position="22"/>
        <end position="98"/>
    </location>
</feature>
<dbReference type="InterPro" id="IPR011055">
    <property type="entry name" value="Dup_hybrid_motif"/>
</dbReference>
<dbReference type="InterPro" id="IPR057309">
    <property type="entry name" value="PcsB_CC"/>
</dbReference>
<dbReference type="Pfam" id="PF24568">
    <property type="entry name" value="CC_PcsB"/>
    <property type="match status" value="1"/>
</dbReference>
<evidence type="ECO:0000256" key="2">
    <source>
        <dbReference type="SAM" id="Coils"/>
    </source>
</evidence>
<protein>
    <submittedName>
        <fullName evidence="6">Peptidoglycan DD-metalloendopeptidase family protein</fullName>
    </submittedName>
</protein>
<evidence type="ECO:0000256" key="3">
    <source>
        <dbReference type="SAM" id="SignalP"/>
    </source>
</evidence>
<evidence type="ECO:0000313" key="7">
    <source>
        <dbReference type="Proteomes" id="UP000824087"/>
    </source>
</evidence>
<feature type="chain" id="PRO_5038953514" evidence="3">
    <location>
        <begin position="27"/>
        <end position="408"/>
    </location>
</feature>
<dbReference type="PANTHER" id="PTHR21666">
    <property type="entry name" value="PEPTIDASE-RELATED"/>
    <property type="match status" value="1"/>
</dbReference>
<accession>A0A9D1HV14</accession>
<dbReference type="InterPro" id="IPR016047">
    <property type="entry name" value="M23ase_b-sheet_dom"/>
</dbReference>